<proteinExistence type="predicted"/>
<evidence type="ECO:0000313" key="2">
    <source>
        <dbReference type="Proteomes" id="UP000783871"/>
    </source>
</evidence>
<protein>
    <recommendedName>
        <fullName evidence="3">DNA-binding protein</fullName>
    </recommendedName>
</protein>
<evidence type="ECO:0008006" key="3">
    <source>
        <dbReference type="Google" id="ProtNLM"/>
    </source>
</evidence>
<reference evidence="1 2" key="1">
    <citation type="submission" date="2020-03" db="EMBL/GenBank/DDBJ databases">
        <title>WGS of actinomycetes isolated from Thailand.</title>
        <authorList>
            <person name="Thawai C."/>
        </authorList>
    </citation>
    <scope>NUCLEOTIDE SEQUENCE [LARGE SCALE GENOMIC DNA]</scope>
    <source>
        <strain evidence="1 2">HSS6-12</strain>
    </source>
</reference>
<keyword evidence="2" id="KW-1185">Reference proteome</keyword>
<gene>
    <name evidence="1" type="ORF">HCJ94_17380</name>
</gene>
<dbReference type="EMBL" id="JAATEO010000018">
    <property type="protein sequence ID" value="NJP33706.1"/>
    <property type="molecule type" value="Genomic_DNA"/>
</dbReference>
<comment type="caution">
    <text evidence="1">The sequence shown here is derived from an EMBL/GenBank/DDBJ whole genome shotgun (WGS) entry which is preliminary data.</text>
</comment>
<name>A0ABX0ZBP4_9ACTN</name>
<organism evidence="1 2">
    <name type="scientific">Micromonospora thermarum</name>
    <dbReference type="NCBI Taxonomy" id="2720024"/>
    <lineage>
        <taxon>Bacteria</taxon>
        <taxon>Bacillati</taxon>
        <taxon>Actinomycetota</taxon>
        <taxon>Actinomycetes</taxon>
        <taxon>Micromonosporales</taxon>
        <taxon>Micromonosporaceae</taxon>
        <taxon>Micromonospora</taxon>
    </lineage>
</organism>
<sequence>MRSQRWRARVTFMHPGNLDDEQLAALTQALPGYGILHDNGTDRMRAEMDVDAPSARLACDAAVRALRAAHAQVVGGPVTITGLRVLTAADHERELAYPPALDLVGTAEVAQMLGVSTQRAGELARTNPAFPAPVATLKMGPVWTRASIEAFDRGWERRSGRPPKTA</sequence>
<accession>A0ABX0ZBP4</accession>
<dbReference type="Proteomes" id="UP000783871">
    <property type="component" value="Unassembled WGS sequence"/>
</dbReference>
<evidence type="ECO:0000313" key="1">
    <source>
        <dbReference type="EMBL" id="NJP33706.1"/>
    </source>
</evidence>